<sequence>MDDLTRFKEWATKLGCPPEKLPPDETLKKSFRGEQSTMFNNIMDKVRSRQEIKNMRKNVLVHKLQLHKKMDTIVANATFHSLPPELQRYMKIQKITRKVEETRHRIKQSQSCLEAAILQIKEKNARKLQAASKLDELHGKTSLYAAYETTLQTSIEKEKQLVQRIDRIMPIKGSEACRLETAEKAIEQCVKLLERFYENFKDLNQDAGRVLQEKLWSDIRDALRGIPNHLLWSVLLKVKDTHLREISEVDSRHEESEQNVTLSDRDLLQGSMAKLCTSHINVFLDVVANCNLVNATREEYLAKYTPCVNELEAKMALMNVMDDEAEEVLEEYLVQWNSREYNQGQLEYMGREIERKKQELLSYTQKVQNHEQLLAQLRGIYGQVDEISRQMEGELQQVHQIKQKIAYAKYASQHTVHSARQKNGNNQTLNTSDLSFSRMDNTALGVTGLAYSPAVLPPYVRELEVFRGIPLSRYASQTKAIQLCLEPNVGLFFETSTVLALLPCTGFSGEMAIKQFGALQELVARANECTNDSCSLVVPQFDHGQLAKRWQSNHGRICELLDEIETLSNSTRHMLDKARAYYNFTLANSLRKYVPPTKLFNNRSFREYEGEYLMHYRMINGFGKN</sequence>
<dbReference type="GO" id="GO:0051225">
    <property type="term" value="P:spindle assembly"/>
    <property type="evidence" value="ECO:0007669"/>
    <property type="project" value="InterPro"/>
</dbReference>
<dbReference type="EnsemblMetazoa" id="AATE008696-RA">
    <property type="protein sequence ID" value="AATE008696-PA.1"/>
    <property type="gene ID" value="AATE008696"/>
</dbReference>
<dbReference type="VEuPathDB" id="VectorBase:AATE008696"/>
<dbReference type="InterPro" id="IPR029131">
    <property type="entry name" value="HAUS5"/>
</dbReference>
<dbReference type="STRING" id="41427.A0A182IZY3"/>
<dbReference type="Pfam" id="PF14817">
    <property type="entry name" value="HAUS5"/>
    <property type="match status" value="1"/>
</dbReference>
<organism evidence="1">
    <name type="scientific">Anopheles atroparvus</name>
    <name type="common">European mosquito</name>
    <dbReference type="NCBI Taxonomy" id="41427"/>
    <lineage>
        <taxon>Eukaryota</taxon>
        <taxon>Metazoa</taxon>
        <taxon>Ecdysozoa</taxon>
        <taxon>Arthropoda</taxon>
        <taxon>Hexapoda</taxon>
        <taxon>Insecta</taxon>
        <taxon>Pterygota</taxon>
        <taxon>Neoptera</taxon>
        <taxon>Endopterygota</taxon>
        <taxon>Diptera</taxon>
        <taxon>Nematocera</taxon>
        <taxon>Culicoidea</taxon>
        <taxon>Culicidae</taxon>
        <taxon>Anophelinae</taxon>
        <taxon>Anopheles</taxon>
    </lineage>
</organism>
<reference evidence="1" key="1">
    <citation type="submission" date="2022-08" db="UniProtKB">
        <authorList>
            <consortium name="EnsemblMetazoa"/>
        </authorList>
    </citation>
    <scope>IDENTIFICATION</scope>
    <source>
        <strain evidence="1">EBRO</strain>
    </source>
</reference>
<evidence type="ECO:0000313" key="1">
    <source>
        <dbReference type="EnsemblMetazoa" id="AATE008696-PA.1"/>
    </source>
</evidence>
<name>A0A182IZY3_ANOAO</name>
<accession>A0A182IZY3</accession>
<dbReference type="GO" id="GO:0070652">
    <property type="term" value="C:HAUS complex"/>
    <property type="evidence" value="ECO:0007669"/>
    <property type="project" value="InterPro"/>
</dbReference>
<proteinExistence type="predicted"/>
<protein>
    <submittedName>
        <fullName evidence="1">Uncharacterized protein</fullName>
    </submittedName>
</protein>
<dbReference type="AlphaFoldDB" id="A0A182IZY3"/>